<feature type="transmembrane region" description="Helical" evidence="1">
    <location>
        <begin position="270"/>
        <end position="293"/>
    </location>
</feature>
<reference evidence="2" key="1">
    <citation type="journal article" date="2023" name="Comput. Struct. Biotechnol. J.">
        <title>Discovery of a novel marine Bacteroidetes with a rich repertoire of carbohydrate-active enzymes.</title>
        <authorList>
            <person name="Chen B."/>
            <person name="Liu G."/>
            <person name="Chen Q."/>
            <person name="Wang H."/>
            <person name="Liu L."/>
            <person name="Tang K."/>
        </authorList>
    </citation>
    <scope>NUCLEOTIDE SEQUENCE</scope>
    <source>
        <strain evidence="2">TK19036</strain>
    </source>
</reference>
<keyword evidence="1" id="KW-0812">Transmembrane</keyword>
<feature type="transmembrane region" description="Helical" evidence="1">
    <location>
        <begin position="35"/>
        <end position="53"/>
    </location>
</feature>
<feature type="transmembrane region" description="Helical" evidence="1">
    <location>
        <begin position="6"/>
        <end position="28"/>
    </location>
</feature>
<evidence type="ECO:0000256" key="1">
    <source>
        <dbReference type="SAM" id="Phobius"/>
    </source>
</evidence>
<dbReference type="Pfam" id="PF05684">
    <property type="entry name" value="DUF819"/>
    <property type="match status" value="1"/>
</dbReference>
<evidence type="ECO:0000313" key="2">
    <source>
        <dbReference type="EMBL" id="WKN40205.1"/>
    </source>
</evidence>
<feature type="transmembrane region" description="Helical" evidence="1">
    <location>
        <begin position="211"/>
        <end position="230"/>
    </location>
</feature>
<sequence>MLEEPLYVLGMLCLSILICEWLVCTTILKHLSTALLVILFVALLANLGVMPSASQGSPVYSGIFTYIAPLSIFFLLLDVNLKSIRRAGTPMLILFGIGIMGTVLGVLAGMYLINGSEQFGALYPAISGMFVGTYTGGSVNFNAVAIHYNVMEEGVLYAGMAAVDNIITALWMVVTLLVPTLFRRVFKQAQPSAPATVATEEAPPEREKETVGVLSLSILLSLGIFTLLISNALAEWLTTFGIEIPSILILTTIALVLAQIPALHQLPGGHLLGLFSVYLFLAVIGAFCEFAALSQIGGLAWRLLVLVLTIMLVHGVLTFGATALGKLDWDTAAVASQANIGGSASALALAKSLNRMDLYLPGILVGALGNGVGTYLGFLVAGWLA</sequence>
<proteinExistence type="predicted"/>
<gene>
    <name evidence="2" type="ORF">K4G66_16045</name>
</gene>
<dbReference type="PANTHER" id="PTHR34289:SF8">
    <property type="entry name" value="DUF819 DOMAIN-CONTAINING PROTEIN"/>
    <property type="match status" value="1"/>
</dbReference>
<dbReference type="InterPro" id="IPR008537">
    <property type="entry name" value="DUF819"/>
</dbReference>
<protein>
    <submittedName>
        <fullName evidence="2">DUF819 family protein</fullName>
    </submittedName>
</protein>
<feature type="transmembrane region" description="Helical" evidence="1">
    <location>
        <begin position="59"/>
        <end position="79"/>
    </location>
</feature>
<feature type="transmembrane region" description="Helical" evidence="1">
    <location>
        <begin position="236"/>
        <end position="258"/>
    </location>
</feature>
<dbReference type="EMBL" id="CP120682">
    <property type="protein sequence ID" value="WKN40205.1"/>
    <property type="molecule type" value="Genomic_DNA"/>
</dbReference>
<feature type="transmembrane region" description="Helical" evidence="1">
    <location>
        <begin position="358"/>
        <end position="384"/>
    </location>
</feature>
<organism evidence="2">
    <name type="scientific">Roseihalotalea indica</name>
    <dbReference type="NCBI Taxonomy" id="2867963"/>
    <lineage>
        <taxon>Bacteria</taxon>
        <taxon>Pseudomonadati</taxon>
        <taxon>Bacteroidota</taxon>
        <taxon>Cytophagia</taxon>
        <taxon>Cytophagales</taxon>
        <taxon>Catalimonadaceae</taxon>
        <taxon>Roseihalotalea</taxon>
    </lineage>
</organism>
<reference evidence="2" key="2">
    <citation type="journal article" date="2024" name="Antonie Van Leeuwenhoek">
        <title>Roseihalotalea indica gen. nov., sp. nov., a halophilic Bacteroidetes from mesopelagic Southwest Indian Ocean with higher carbohydrate metabolic potential.</title>
        <authorList>
            <person name="Chen B."/>
            <person name="Zhang M."/>
            <person name="Lin D."/>
            <person name="Ye J."/>
            <person name="Tang K."/>
        </authorList>
    </citation>
    <scope>NUCLEOTIDE SEQUENCE</scope>
    <source>
        <strain evidence="2">TK19036</strain>
    </source>
</reference>
<keyword evidence="1" id="KW-1133">Transmembrane helix</keyword>
<feature type="transmembrane region" description="Helical" evidence="1">
    <location>
        <begin position="299"/>
        <end position="319"/>
    </location>
</feature>
<feature type="transmembrane region" description="Helical" evidence="1">
    <location>
        <begin position="91"/>
        <end position="113"/>
    </location>
</feature>
<name>A0AA49PZV8_9BACT</name>
<keyword evidence="1" id="KW-0472">Membrane</keyword>
<accession>A0AA49PZV8</accession>
<dbReference type="PANTHER" id="PTHR34289">
    <property type="entry name" value="PROTEIN, PUTATIVE (DUF819)-RELATED"/>
    <property type="match status" value="1"/>
</dbReference>
<feature type="transmembrane region" description="Helical" evidence="1">
    <location>
        <begin position="155"/>
        <end position="178"/>
    </location>
</feature>
<dbReference type="AlphaFoldDB" id="A0AA49PZV8"/>